<evidence type="ECO:0000313" key="6">
    <source>
        <dbReference type="Proteomes" id="UP000278807"/>
    </source>
</evidence>
<evidence type="ECO:0000259" key="4">
    <source>
        <dbReference type="PROSITE" id="PS52035"/>
    </source>
</evidence>
<name>A0A0R3U0I7_RODNA</name>
<dbReference type="SUPFAM" id="SSF49464">
    <property type="entry name" value="Carboxypeptidase regulatory domain-like"/>
    <property type="match status" value="1"/>
</dbReference>
<dbReference type="SUPFAM" id="SSF53187">
    <property type="entry name" value="Zn-dependent exopeptidases"/>
    <property type="match status" value="1"/>
</dbReference>
<dbReference type="AlphaFoldDB" id="A0A0R3U0I7"/>
<gene>
    <name evidence="5" type="ORF">HNAJ_LOCUS13610</name>
</gene>
<dbReference type="PANTHER" id="PTHR11532:SF93">
    <property type="entry name" value="CARBOXYPEPTIDASE E"/>
    <property type="match status" value="1"/>
</dbReference>
<protein>
    <submittedName>
        <fullName evidence="7">Peptidase_M14 domain-containing protein</fullName>
    </submittedName>
</protein>
<dbReference type="GO" id="GO:0005615">
    <property type="term" value="C:extracellular space"/>
    <property type="evidence" value="ECO:0007669"/>
    <property type="project" value="TreeGrafter"/>
</dbReference>
<dbReference type="Pfam" id="PF00246">
    <property type="entry name" value="Peptidase_M14"/>
    <property type="match status" value="1"/>
</dbReference>
<evidence type="ECO:0000313" key="5">
    <source>
        <dbReference type="EMBL" id="VDO16467.1"/>
    </source>
</evidence>
<feature type="active site" description="Proton donor/acceptor" evidence="3">
    <location>
        <position position="20"/>
    </location>
</feature>
<dbReference type="GO" id="GO:0006518">
    <property type="term" value="P:peptide metabolic process"/>
    <property type="evidence" value="ECO:0007669"/>
    <property type="project" value="TreeGrafter"/>
</dbReference>
<dbReference type="InterPro" id="IPR000834">
    <property type="entry name" value="Peptidase_M14"/>
</dbReference>
<dbReference type="OrthoDB" id="10249045at2759"/>
<evidence type="ECO:0000256" key="1">
    <source>
        <dbReference type="ARBA" id="ARBA00005988"/>
    </source>
</evidence>
<dbReference type="InterPro" id="IPR050753">
    <property type="entry name" value="Peptidase_M14_domain"/>
</dbReference>
<reference evidence="5 6" key="2">
    <citation type="submission" date="2018-11" db="EMBL/GenBank/DDBJ databases">
        <authorList>
            <consortium name="Pathogen Informatics"/>
        </authorList>
    </citation>
    <scope>NUCLEOTIDE SEQUENCE [LARGE SCALE GENOMIC DNA]</scope>
</reference>
<evidence type="ECO:0000313" key="7">
    <source>
        <dbReference type="WBParaSite" id="HNAJ_0001363601-mRNA-1"/>
    </source>
</evidence>
<reference evidence="7" key="1">
    <citation type="submission" date="2017-02" db="UniProtKB">
        <authorList>
            <consortium name="WormBaseParasite"/>
        </authorList>
    </citation>
    <scope>IDENTIFICATION</scope>
</reference>
<dbReference type="STRING" id="102285.A0A0R3U0I7"/>
<evidence type="ECO:0000256" key="3">
    <source>
        <dbReference type="PROSITE-ProRule" id="PRU01379"/>
    </source>
</evidence>
<dbReference type="GO" id="GO:0008270">
    <property type="term" value="F:zinc ion binding"/>
    <property type="evidence" value="ECO:0007669"/>
    <property type="project" value="InterPro"/>
</dbReference>
<keyword evidence="6" id="KW-1185">Reference proteome</keyword>
<dbReference type="Gene3D" id="2.60.40.1120">
    <property type="entry name" value="Carboxypeptidase-like, regulatory domain"/>
    <property type="match status" value="1"/>
</dbReference>
<dbReference type="PANTHER" id="PTHR11532">
    <property type="entry name" value="PROTEASE M14 CARBOXYPEPTIDASE"/>
    <property type="match status" value="1"/>
</dbReference>
<dbReference type="EMBL" id="UZAE01015718">
    <property type="protein sequence ID" value="VDO16467.1"/>
    <property type="molecule type" value="Genomic_DNA"/>
</dbReference>
<organism evidence="7">
    <name type="scientific">Rodentolepis nana</name>
    <name type="common">Dwarf tapeworm</name>
    <name type="synonym">Hymenolepis nana</name>
    <dbReference type="NCBI Taxonomy" id="102285"/>
    <lineage>
        <taxon>Eukaryota</taxon>
        <taxon>Metazoa</taxon>
        <taxon>Spiralia</taxon>
        <taxon>Lophotrochozoa</taxon>
        <taxon>Platyhelminthes</taxon>
        <taxon>Cestoda</taxon>
        <taxon>Eucestoda</taxon>
        <taxon>Cyclophyllidea</taxon>
        <taxon>Hymenolepididae</taxon>
        <taxon>Rodentolepis</taxon>
    </lineage>
</organism>
<dbReference type="Proteomes" id="UP000278807">
    <property type="component" value="Unassembled WGS sequence"/>
</dbReference>
<evidence type="ECO:0000256" key="2">
    <source>
        <dbReference type="ARBA" id="ARBA00023180"/>
    </source>
</evidence>
<dbReference type="GO" id="GO:0016485">
    <property type="term" value="P:protein processing"/>
    <property type="evidence" value="ECO:0007669"/>
    <property type="project" value="TreeGrafter"/>
</dbReference>
<keyword evidence="2" id="KW-0325">Glycoprotein</keyword>
<dbReference type="WBParaSite" id="HNAJ_0001363601-mRNA-1">
    <property type="protein sequence ID" value="HNAJ_0001363601-mRNA-1"/>
    <property type="gene ID" value="HNAJ_0001363601"/>
</dbReference>
<feature type="domain" description="Peptidase M14" evidence="4">
    <location>
        <begin position="1"/>
        <end position="50"/>
    </location>
</feature>
<dbReference type="Gene3D" id="3.40.630.10">
    <property type="entry name" value="Zn peptidases"/>
    <property type="match status" value="1"/>
</dbReference>
<dbReference type="PROSITE" id="PS52035">
    <property type="entry name" value="PEPTIDASE_M14"/>
    <property type="match status" value="1"/>
</dbReference>
<dbReference type="InterPro" id="IPR008969">
    <property type="entry name" value="CarboxyPept-like_regulatory"/>
</dbReference>
<proteinExistence type="inferred from homology"/>
<dbReference type="GO" id="GO:0004181">
    <property type="term" value="F:metallocarboxypeptidase activity"/>
    <property type="evidence" value="ECO:0007669"/>
    <property type="project" value="InterPro"/>
</dbReference>
<accession>A0A0R3U0I7</accession>
<comment type="similarity">
    <text evidence="1 3">Belongs to the peptidase M14 family.</text>
</comment>
<sequence>MTGMQDYNYLESNCFEITLELGCNKYPPAEELPKYWGENRKALLNFVIQAHSGIKGMVFGYRDDQVLPLSDALIMVMNITDRKKPKIIDHPITSTSTGDYFRLLTSGRYFIVAMHEDFMPAFAVADVPSAPDLDRGDLHEAKRIKFLLSDNSPRPYNQRDNLSLPYESSENLHTTFSLSKEEEAWLPVFVRLFRNTEVYMSLQREMMQNFDLGDPFDDFGYLLEDIF</sequence>